<protein>
    <submittedName>
        <fullName evidence="1">MYG1 family protein</fullName>
    </submittedName>
</protein>
<evidence type="ECO:0000313" key="1">
    <source>
        <dbReference type="EMBL" id="MFC7338683.1"/>
    </source>
</evidence>
<dbReference type="RefSeq" id="WP_379714322.1">
    <property type="nucleotide sequence ID" value="NZ_JBHTBS010000009.1"/>
</dbReference>
<dbReference type="Pfam" id="PF03690">
    <property type="entry name" value="MYG1_exonuc"/>
    <property type="match status" value="1"/>
</dbReference>
<dbReference type="EMBL" id="JBHTBS010000009">
    <property type="protein sequence ID" value="MFC7338683.1"/>
    <property type="molecule type" value="Genomic_DNA"/>
</dbReference>
<keyword evidence="2" id="KW-1185">Reference proteome</keyword>
<gene>
    <name evidence="1" type="ORF">ACFQY0_15920</name>
</gene>
<dbReference type="Proteomes" id="UP001596472">
    <property type="component" value="Unassembled WGS sequence"/>
</dbReference>
<proteinExistence type="predicted"/>
<organism evidence="1 2">
    <name type="scientific">Haloferula chungangensis</name>
    <dbReference type="NCBI Taxonomy" id="1048331"/>
    <lineage>
        <taxon>Bacteria</taxon>
        <taxon>Pseudomonadati</taxon>
        <taxon>Verrucomicrobiota</taxon>
        <taxon>Verrucomicrobiia</taxon>
        <taxon>Verrucomicrobiales</taxon>
        <taxon>Verrucomicrobiaceae</taxon>
        <taxon>Haloferula</taxon>
    </lineage>
</organism>
<sequence>MKITRILTHPGGAHKDEFLACCVLASVHGCEIVRKEPEQAELDDISTAVIDVGGEHDPTRSNFDHHQFPKDHEPICALSLVLMDLGVYEDARSFCEWLETAERFDVTGPISTAKWLGVEREVLSRLISPIDITLLRRFAKSSKLQAGDPLYEVMRWIGEDLLDFVRSLRERLEFVAGNASIWEVGGLKILFMPRTDPMPEEASAGLGRYIESIGLKDEVAGMVYPDRRGSGYGMSRFNDDPRFDFTRIETQDDVHFAHARGFVAKTSASEETRLRELLLLAKVSQG</sequence>
<accession>A0ABW2LBC7</accession>
<reference evidence="2" key="1">
    <citation type="journal article" date="2019" name="Int. J. Syst. Evol. Microbiol.">
        <title>The Global Catalogue of Microorganisms (GCM) 10K type strain sequencing project: providing services to taxonomists for standard genome sequencing and annotation.</title>
        <authorList>
            <consortium name="The Broad Institute Genomics Platform"/>
            <consortium name="The Broad Institute Genome Sequencing Center for Infectious Disease"/>
            <person name="Wu L."/>
            <person name="Ma J."/>
        </authorList>
    </citation>
    <scope>NUCLEOTIDE SEQUENCE [LARGE SCALE GENOMIC DNA]</scope>
    <source>
        <strain evidence="2">CGMCC 4.1467</strain>
    </source>
</reference>
<dbReference type="InterPro" id="IPR003226">
    <property type="entry name" value="MYG1_exonuclease"/>
</dbReference>
<comment type="caution">
    <text evidence="1">The sequence shown here is derived from an EMBL/GenBank/DDBJ whole genome shotgun (WGS) entry which is preliminary data.</text>
</comment>
<name>A0ABW2LBC7_9BACT</name>
<evidence type="ECO:0000313" key="2">
    <source>
        <dbReference type="Proteomes" id="UP001596472"/>
    </source>
</evidence>